<keyword evidence="1" id="KW-0732">Signal</keyword>
<accession>A0A2B4RA10</accession>
<feature type="chain" id="PRO_5012157060" description="DUF6973 domain-containing protein" evidence="1">
    <location>
        <begin position="20"/>
        <end position="997"/>
    </location>
</feature>
<feature type="domain" description="DUF6973" evidence="2">
    <location>
        <begin position="228"/>
        <end position="319"/>
    </location>
</feature>
<dbReference type="EMBL" id="LSMT01000774">
    <property type="protein sequence ID" value="PFX14481.1"/>
    <property type="molecule type" value="Genomic_DNA"/>
</dbReference>
<dbReference type="AlphaFoldDB" id="A0A2B4RA10"/>
<dbReference type="Pfam" id="PF22322">
    <property type="entry name" value="DUF6973"/>
    <property type="match status" value="2"/>
</dbReference>
<evidence type="ECO:0000256" key="1">
    <source>
        <dbReference type="SAM" id="SignalP"/>
    </source>
</evidence>
<proteinExistence type="predicted"/>
<feature type="signal peptide" evidence="1">
    <location>
        <begin position="1"/>
        <end position="19"/>
    </location>
</feature>
<evidence type="ECO:0000313" key="3">
    <source>
        <dbReference type="EMBL" id="PFX14481.1"/>
    </source>
</evidence>
<comment type="caution">
    <text evidence="3">The sequence shown here is derived from an EMBL/GenBank/DDBJ whole genome shotgun (WGS) entry which is preliminary data.</text>
</comment>
<evidence type="ECO:0000259" key="2">
    <source>
        <dbReference type="Pfam" id="PF22322"/>
    </source>
</evidence>
<gene>
    <name evidence="3" type="ORF">AWC38_SpisGene21351</name>
</gene>
<sequence>MTNKLFFCAILALCSLSCKDDLEFQKSVQDKNTVQKTGKELTFKGFKVNHRYKTPDVYIDDDKKGKEPLMSVYGGDVSLADFSMKDIAEATEKVFKNYPFPSKAKNYKTDFAMIKKDFPGLDEKDIIKNEKLIEQYYDINLDYEVLQLLKKTKTPITKKAKIKTSRYSSKNTKPLMSVFRTTVDCKNCKVKMTGYEKSYDSFEKCIGLKLMSQGYWITSHKADKVFWSRATYSLVESKEEAYKYFENGQDDKTDAKRHIYWSALLAINYYTISSKLPRLKFAEKIGNANEECGGNYVDAAEMDYHNNAIGRKLFDDNGKYNWWGTFSPPDEDDIREKTINLVDNSSVWIKAAVKYYNDEESDEVREKNIVSDRKYKITQAADKSKPVYLHDPELVDINYLCGNDTKTIYLKGAYAKGWEIDENGYVYTDVMGDNDCNLKGNLVIPKTIDALCSLSCKDDLEFQKSVQDKNTVQKTGKELTFKGFKVNHRYKTPDVYIDDDKKGKEPLMSVYGGDVSLADFSMKDIAEATEKVFKNYPFPSKAKNYKTDFAMIKKDFPGLDEKDIIKNEKLIEQYYDINLDYEVLQLLKKTKTPITKKAKIKTSRYSSKNTKPLMSVFRTTVDCKNCKVKMTGYEKSYDSFEKCIGLKLMSQGYWITSHKADKVFWSRATYSLVESKEEAYKYFENGQDDKTDAKRHIYWSALLAINYYTISSKLPRLKFAEKIGNANEECGGNYVDAAEMDYHNNAIGRKLFDDNGKYNWWGTFSPPDEDDIREKTINLVDNSSVWIKAAVKYYNDEESDEVREKNIVSDRKYKITQAADKSKPVYLHDPELVDINYLCGNDTKTIYLKGAYAKGWEVDTKHLQKVAATKSSITVKSITNKSDLRSSITATLYGVNAKNNNTKKNFYFTINPTNYLSIQKTVSRTPYSTILDVSVSGGNPPYEFYFNGRLVKTSNSPNESIYISSSWAPLQVKAKDDCGKTISVYEMVGIGGMSGGI</sequence>
<name>A0A2B4RA10_STYPI</name>
<reference evidence="3" key="1">
    <citation type="journal article" date="2017" name="J. ISSAAS">
        <title>Comparative analysis of the genomes of Stylophora pistillata and Acropora digitifera provides evidence for extensive differences between species of corals.</title>
        <authorList>
            <person name="Voolstra C.R."/>
            <person name="Li Y."/>
            <person name="Liew Y.J."/>
            <person name="Baumgarten S."/>
            <person name="Zoccola D."/>
            <person name="Flot J.-F."/>
            <person name="Tambutte S."/>
            <person name="Allemand D."/>
            <person name="Aranda M."/>
        </authorList>
    </citation>
    <scope>NUCLEOTIDE SEQUENCE</scope>
    <source>
        <strain evidence="3">CSM Monaco</strain>
        <tissue evidence="3">Whole animal</tissue>
    </source>
</reference>
<organism evidence="3">
    <name type="scientific">Stylophora pistillata</name>
    <name type="common">Smooth cauliflower coral</name>
    <dbReference type="NCBI Taxonomy" id="50429"/>
    <lineage>
        <taxon>Eukaryota</taxon>
        <taxon>Metazoa</taxon>
        <taxon>Cnidaria</taxon>
        <taxon>Anthozoa</taxon>
        <taxon>Hexacorallia</taxon>
        <taxon>Scleractinia</taxon>
        <taxon>Astrocoeniina</taxon>
        <taxon>Pocilloporidae</taxon>
        <taxon>Stylophora</taxon>
    </lineage>
</organism>
<dbReference type="InterPro" id="IPR054246">
    <property type="entry name" value="DUF6973"/>
</dbReference>
<feature type="domain" description="DUF6973" evidence="2">
    <location>
        <begin position="666"/>
        <end position="757"/>
    </location>
</feature>
<protein>
    <recommendedName>
        <fullName evidence="2">DUF6973 domain-containing protein</fullName>
    </recommendedName>
</protein>